<keyword evidence="3" id="KW-1185">Reference proteome</keyword>
<sequence>MVTIKRLCVLVLGAFLLFGLTSCTPRETTVEKLVGVNFDEVDAISFFNGDSGKEYLCSDPEQIRGFLDQFKEVKVCLQDDQSPRAGEGINVQLYHDSKMIGEFNYSEGMLVQDRRYYTITPEFSPDDYRKWCDKINELGRLAPGGIE</sequence>
<evidence type="ECO:0008006" key="4">
    <source>
        <dbReference type="Google" id="ProtNLM"/>
    </source>
</evidence>
<reference evidence="2 3" key="1">
    <citation type="submission" date="2018-06" db="EMBL/GenBank/DDBJ databases">
        <title>Noncontiguous genome sequence of Ruminococcaceae bacterium ASD2818.</title>
        <authorList>
            <person name="Chaplin A.V."/>
            <person name="Sokolova S.R."/>
            <person name="Kochetkova T.O."/>
            <person name="Goltsov A.Y."/>
            <person name="Trofimov D.Y."/>
            <person name="Efimov B.A."/>
        </authorList>
    </citation>
    <scope>NUCLEOTIDE SEQUENCE [LARGE SCALE GENOMIC DNA]</scope>
    <source>
        <strain evidence="2 3">ASD2818</strain>
    </source>
</reference>
<dbReference type="RefSeq" id="WP_112333183.1">
    <property type="nucleotide sequence ID" value="NZ_QLYR01000008.1"/>
</dbReference>
<evidence type="ECO:0000313" key="3">
    <source>
        <dbReference type="Proteomes" id="UP000249377"/>
    </source>
</evidence>
<proteinExistence type="predicted"/>
<name>A0A328UB23_9FIRM</name>
<gene>
    <name evidence="2" type="ORF">DPQ25_10740</name>
</gene>
<dbReference type="Proteomes" id="UP000249377">
    <property type="component" value="Unassembled WGS sequence"/>
</dbReference>
<comment type="caution">
    <text evidence="2">The sequence shown here is derived from an EMBL/GenBank/DDBJ whole genome shotgun (WGS) entry which is preliminary data.</text>
</comment>
<dbReference type="AlphaFoldDB" id="A0A328UB23"/>
<keyword evidence="1" id="KW-0732">Signal</keyword>
<evidence type="ECO:0000313" key="2">
    <source>
        <dbReference type="EMBL" id="RAQ25491.1"/>
    </source>
</evidence>
<protein>
    <recommendedName>
        <fullName evidence="4">Lipoprotein</fullName>
    </recommendedName>
</protein>
<feature type="chain" id="PRO_5038509784" description="Lipoprotein" evidence="1">
    <location>
        <begin position="24"/>
        <end position="147"/>
    </location>
</feature>
<organism evidence="2 3">
    <name type="scientific">Hydrogeniiclostridium mannosilyticum</name>
    <dbReference type="NCBI Taxonomy" id="2764322"/>
    <lineage>
        <taxon>Bacteria</taxon>
        <taxon>Bacillati</taxon>
        <taxon>Bacillota</taxon>
        <taxon>Clostridia</taxon>
        <taxon>Eubacteriales</taxon>
        <taxon>Acutalibacteraceae</taxon>
        <taxon>Hydrogeniiclostridium</taxon>
    </lineage>
</organism>
<dbReference type="EMBL" id="QLYR01000008">
    <property type="protein sequence ID" value="RAQ25491.1"/>
    <property type="molecule type" value="Genomic_DNA"/>
</dbReference>
<evidence type="ECO:0000256" key="1">
    <source>
        <dbReference type="SAM" id="SignalP"/>
    </source>
</evidence>
<dbReference type="PROSITE" id="PS51257">
    <property type="entry name" value="PROKAR_LIPOPROTEIN"/>
    <property type="match status" value="1"/>
</dbReference>
<accession>A0A328UB23</accession>
<feature type="signal peptide" evidence="1">
    <location>
        <begin position="1"/>
        <end position="23"/>
    </location>
</feature>